<evidence type="ECO:0000256" key="9">
    <source>
        <dbReference type="PROSITE-ProRule" id="PRU00723"/>
    </source>
</evidence>
<dbReference type="Proteomes" id="UP000285301">
    <property type="component" value="Unassembled WGS sequence"/>
</dbReference>
<keyword evidence="8 9" id="KW-0862">Zinc</keyword>
<protein>
    <recommendedName>
        <fullName evidence="2">RING-type E3 ubiquitin transferase</fullName>
        <ecNumber evidence="2">2.3.2.27</ecNumber>
    </recommendedName>
</protein>
<dbReference type="SMART" id="SM00184">
    <property type="entry name" value="RING"/>
    <property type="match status" value="1"/>
</dbReference>
<dbReference type="GO" id="GO:0061630">
    <property type="term" value="F:ubiquitin protein ligase activity"/>
    <property type="evidence" value="ECO:0007669"/>
    <property type="project" value="UniProtKB-EC"/>
</dbReference>
<dbReference type="Gene3D" id="4.10.1000.10">
    <property type="entry name" value="Zinc finger, CCCH-type"/>
    <property type="match status" value="1"/>
</dbReference>
<evidence type="ECO:0000256" key="4">
    <source>
        <dbReference type="ARBA" id="ARBA00022723"/>
    </source>
</evidence>
<evidence type="ECO:0000256" key="1">
    <source>
        <dbReference type="ARBA" id="ARBA00000900"/>
    </source>
</evidence>
<evidence type="ECO:0000313" key="13">
    <source>
        <dbReference type="Proteomes" id="UP000285301"/>
    </source>
</evidence>
<evidence type="ECO:0000256" key="5">
    <source>
        <dbReference type="ARBA" id="ARBA00022737"/>
    </source>
</evidence>
<dbReference type="GO" id="GO:0008270">
    <property type="term" value="F:zinc ion binding"/>
    <property type="evidence" value="ECO:0007669"/>
    <property type="project" value="UniProtKB-KW"/>
</dbReference>
<dbReference type="STRING" id="1965070.A0A443RDE5"/>
<accession>A0A443RDE5</accession>
<keyword evidence="5" id="KW-0677">Repeat</keyword>
<dbReference type="InterPro" id="IPR045072">
    <property type="entry name" value="MKRN-like"/>
</dbReference>
<dbReference type="AlphaFoldDB" id="A0A443RDE5"/>
<feature type="zinc finger region" description="C3H1-type" evidence="9">
    <location>
        <begin position="370"/>
        <end position="399"/>
    </location>
</feature>
<dbReference type="PROSITE" id="PS50103">
    <property type="entry name" value="ZF_C3H1"/>
    <property type="match status" value="3"/>
</dbReference>
<dbReference type="SMART" id="SM00356">
    <property type="entry name" value="ZnF_C3H1"/>
    <property type="match status" value="3"/>
</dbReference>
<dbReference type="Gene3D" id="3.30.40.10">
    <property type="entry name" value="Zinc/RING finger domain, C3HC4 (zinc finger)"/>
    <property type="match status" value="1"/>
</dbReference>
<dbReference type="PANTHER" id="PTHR11224:SF10">
    <property type="entry name" value="IP09428P-RELATED"/>
    <property type="match status" value="1"/>
</dbReference>
<dbReference type="InterPro" id="IPR013083">
    <property type="entry name" value="Znf_RING/FYVE/PHD"/>
</dbReference>
<dbReference type="InterPro" id="IPR017907">
    <property type="entry name" value="Znf_RING_CS"/>
</dbReference>
<feature type="domain" description="C3H1-type" evidence="11">
    <location>
        <begin position="7"/>
        <end position="34"/>
    </location>
</feature>
<evidence type="ECO:0000256" key="7">
    <source>
        <dbReference type="ARBA" id="ARBA00022786"/>
    </source>
</evidence>
<dbReference type="Pfam" id="PF13639">
    <property type="entry name" value="zf-RING_2"/>
    <property type="match status" value="1"/>
</dbReference>
<sequence length="474" mass="54059">MAESSGSKRLLYCRFISKGFCRDRDHCEFNHDRSTAIPVPDNVCWYNLSNSCAYGANCRYIHMSADEIAFPNTSNSDSNFVDSHSSIPPNPSHTHNSPQIIDGNHIGTPLTSAHYTETAVEAETDVNSTYSCYFPSTINNEAASYTFPDTDEFAITNETTVSTRQPSKESGVICDQYVEETATTAMPTCKSYADTVKEAQQIIPQDDENLAEIPLCPYAITASECVFQIRGEDCGFLHGEMCDLCNCLCLHPYDSKQRKQHREDCIRDHEREMEISFAIKRSIDKACGICMDVIMEKEPPSERRFGILEKCSHIFCLSCIRKWRQTKQFDNKTIRACPECRVASDFVIPNKYWIDTVEEKNKLIESYKKNLAQKPCKYFKQGNGECPFAGACFYLHAYPDGTKAEMPPPRARRRQAQDGELETIRDMLLWNYLEARDDRQFLVTLDLEDMIGMHEMGFFSDSDDGSDYTDYLQD</sequence>
<evidence type="ECO:0000256" key="3">
    <source>
        <dbReference type="ARBA" id="ARBA00022679"/>
    </source>
</evidence>
<keyword evidence="3" id="KW-0808">Transferase</keyword>
<feature type="domain" description="C3H1-type" evidence="11">
    <location>
        <begin position="38"/>
        <end position="65"/>
    </location>
</feature>
<dbReference type="EMBL" id="NCKU01001033">
    <property type="protein sequence ID" value="RWS13299.1"/>
    <property type="molecule type" value="Genomic_DNA"/>
</dbReference>
<evidence type="ECO:0000256" key="8">
    <source>
        <dbReference type="ARBA" id="ARBA00022833"/>
    </source>
</evidence>
<feature type="zinc finger region" description="C3H1-type" evidence="9">
    <location>
        <begin position="7"/>
        <end position="34"/>
    </location>
</feature>
<comment type="catalytic activity">
    <reaction evidence="1">
        <text>S-ubiquitinyl-[E2 ubiquitin-conjugating enzyme]-L-cysteine + [acceptor protein]-L-lysine = [E2 ubiquitin-conjugating enzyme]-L-cysteine + N(6)-ubiquitinyl-[acceptor protein]-L-lysine.</text>
        <dbReference type="EC" id="2.3.2.27"/>
    </reaction>
</comment>
<dbReference type="PROSITE" id="PS00518">
    <property type="entry name" value="ZF_RING_1"/>
    <property type="match status" value="1"/>
</dbReference>
<proteinExistence type="predicted"/>
<dbReference type="PANTHER" id="PTHR11224">
    <property type="entry name" value="MAKORIN-RELATED"/>
    <property type="match status" value="1"/>
</dbReference>
<keyword evidence="13" id="KW-1185">Reference proteome</keyword>
<dbReference type="InterPro" id="IPR000571">
    <property type="entry name" value="Znf_CCCH"/>
</dbReference>
<dbReference type="InterPro" id="IPR001841">
    <property type="entry name" value="Znf_RING"/>
</dbReference>
<keyword evidence="7" id="KW-0833">Ubl conjugation pathway</keyword>
<evidence type="ECO:0000313" key="12">
    <source>
        <dbReference type="EMBL" id="RWS13299.1"/>
    </source>
</evidence>
<evidence type="ECO:0000259" key="11">
    <source>
        <dbReference type="PROSITE" id="PS50103"/>
    </source>
</evidence>
<dbReference type="SUPFAM" id="SSF57850">
    <property type="entry name" value="RING/U-box"/>
    <property type="match status" value="1"/>
</dbReference>
<dbReference type="EC" id="2.3.2.27" evidence="2"/>
<name>A0A443RDE5_9ACAR</name>
<feature type="domain" description="RING-type" evidence="10">
    <location>
        <begin position="287"/>
        <end position="341"/>
    </location>
</feature>
<organism evidence="12 13">
    <name type="scientific">Dinothrombium tinctorium</name>
    <dbReference type="NCBI Taxonomy" id="1965070"/>
    <lineage>
        <taxon>Eukaryota</taxon>
        <taxon>Metazoa</taxon>
        <taxon>Ecdysozoa</taxon>
        <taxon>Arthropoda</taxon>
        <taxon>Chelicerata</taxon>
        <taxon>Arachnida</taxon>
        <taxon>Acari</taxon>
        <taxon>Acariformes</taxon>
        <taxon>Trombidiformes</taxon>
        <taxon>Prostigmata</taxon>
        <taxon>Anystina</taxon>
        <taxon>Parasitengona</taxon>
        <taxon>Trombidioidea</taxon>
        <taxon>Trombidiidae</taxon>
        <taxon>Dinothrombium</taxon>
    </lineage>
</organism>
<dbReference type="GO" id="GO:0000209">
    <property type="term" value="P:protein polyubiquitination"/>
    <property type="evidence" value="ECO:0007669"/>
    <property type="project" value="InterPro"/>
</dbReference>
<dbReference type="PROSITE" id="PS50089">
    <property type="entry name" value="ZF_RING_2"/>
    <property type="match status" value="1"/>
</dbReference>
<keyword evidence="6 9" id="KW-0863">Zinc-finger</keyword>
<dbReference type="FunFam" id="3.30.40.10:FF:000117">
    <property type="entry name" value="Probable E3 ubiquitin-protein ligase makorin-1"/>
    <property type="match status" value="1"/>
</dbReference>
<feature type="zinc finger region" description="C3H1-type" evidence="9">
    <location>
        <begin position="38"/>
        <end position="65"/>
    </location>
</feature>
<evidence type="ECO:0000259" key="10">
    <source>
        <dbReference type="PROSITE" id="PS50089"/>
    </source>
</evidence>
<evidence type="ECO:0000256" key="2">
    <source>
        <dbReference type="ARBA" id="ARBA00012483"/>
    </source>
</evidence>
<feature type="domain" description="C3H1-type" evidence="11">
    <location>
        <begin position="370"/>
        <end position="399"/>
    </location>
</feature>
<keyword evidence="4 9" id="KW-0479">Metal-binding</keyword>
<gene>
    <name evidence="12" type="ORF">B4U79_15489</name>
</gene>
<dbReference type="OrthoDB" id="6414256at2759"/>
<evidence type="ECO:0000256" key="6">
    <source>
        <dbReference type="ARBA" id="ARBA00022771"/>
    </source>
</evidence>
<reference evidence="12 13" key="1">
    <citation type="journal article" date="2018" name="Gigascience">
        <title>Genomes of trombidid mites reveal novel predicted allergens and laterally-transferred genes associated with secondary metabolism.</title>
        <authorList>
            <person name="Dong X."/>
            <person name="Chaisiri K."/>
            <person name="Xia D."/>
            <person name="Armstrong S.D."/>
            <person name="Fang Y."/>
            <person name="Donnelly M.J."/>
            <person name="Kadowaki T."/>
            <person name="McGarry J.W."/>
            <person name="Darby A.C."/>
            <person name="Makepeace B.L."/>
        </authorList>
    </citation>
    <scope>NUCLEOTIDE SEQUENCE [LARGE SCALE GENOMIC DNA]</scope>
    <source>
        <strain evidence="12">UoL-WK</strain>
    </source>
</reference>
<comment type="caution">
    <text evidence="12">The sequence shown here is derived from an EMBL/GenBank/DDBJ whole genome shotgun (WGS) entry which is preliminary data.</text>
</comment>